<dbReference type="Proteomes" id="UP001293254">
    <property type="component" value="Unassembled WGS sequence"/>
</dbReference>
<name>A0AAE2CUU3_9LAMI</name>
<feature type="region of interest" description="Disordered" evidence="1">
    <location>
        <begin position="1"/>
        <end position="21"/>
    </location>
</feature>
<reference evidence="2" key="2">
    <citation type="journal article" date="2024" name="Plant">
        <title>Genomic evolution and insights into agronomic trait innovations of Sesamum species.</title>
        <authorList>
            <person name="Miao H."/>
            <person name="Wang L."/>
            <person name="Qu L."/>
            <person name="Liu H."/>
            <person name="Sun Y."/>
            <person name="Le M."/>
            <person name="Wang Q."/>
            <person name="Wei S."/>
            <person name="Zheng Y."/>
            <person name="Lin W."/>
            <person name="Duan Y."/>
            <person name="Cao H."/>
            <person name="Xiong S."/>
            <person name="Wang X."/>
            <person name="Wei L."/>
            <person name="Li C."/>
            <person name="Ma Q."/>
            <person name="Ju M."/>
            <person name="Zhao R."/>
            <person name="Li G."/>
            <person name="Mu C."/>
            <person name="Tian Q."/>
            <person name="Mei H."/>
            <person name="Zhang T."/>
            <person name="Gao T."/>
            <person name="Zhang H."/>
        </authorList>
    </citation>
    <scope>NUCLEOTIDE SEQUENCE</scope>
    <source>
        <strain evidence="2">3651</strain>
    </source>
</reference>
<protein>
    <submittedName>
        <fullName evidence="2">Uncharacterized protein</fullName>
    </submittedName>
</protein>
<evidence type="ECO:0000256" key="1">
    <source>
        <dbReference type="SAM" id="MobiDB-lite"/>
    </source>
</evidence>
<accession>A0AAE2CUU3</accession>
<reference evidence="2" key="1">
    <citation type="submission" date="2020-06" db="EMBL/GenBank/DDBJ databases">
        <authorList>
            <person name="Li T."/>
            <person name="Hu X."/>
            <person name="Zhang T."/>
            <person name="Song X."/>
            <person name="Zhang H."/>
            <person name="Dai N."/>
            <person name="Sheng W."/>
            <person name="Hou X."/>
            <person name="Wei L."/>
        </authorList>
    </citation>
    <scope>NUCLEOTIDE SEQUENCE</scope>
    <source>
        <strain evidence="2">3651</strain>
        <tissue evidence="2">Leaf</tissue>
    </source>
</reference>
<dbReference type="AlphaFoldDB" id="A0AAE2CUU3"/>
<feature type="compositionally biased region" description="Polar residues" evidence="1">
    <location>
        <begin position="1"/>
        <end position="12"/>
    </location>
</feature>
<sequence>MGKRTNAQSISQERPVPPLGGENWLEGRIVNVIEEGEYGGASRSAHKRHMRETSHKINGVHASTVRVENESIERISPLDEIQQISWGSGGEMKQLRVGKNLPPEELTEML</sequence>
<comment type="caution">
    <text evidence="2">The sequence shown here is derived from an EMBL/GenBank/DDBJ whole genome shotgun (WGS) entry which is preliminary data.</text>
</comment>
<organism evidence="2 3">
    <name type="scientific">Sesamum alatum</name>
    <dbReference type="NCBI Taxonomy" id="300844"/>
    <lineage>
        <taxon>Eukaryota</taxon>
        <taxon>Viridiplantae</taxon>
        <taxon>Streptophyta</taxon>
        <taxon>Embryophyta</taxon>
        <taxon>Tracheophyta</taxon>
        <taxon>Spermatophyta</taxon>
        <taxon>Magnoliopsida</taxon>
        <taxon>eudicotyledons</taxon>
        <taxon>Gunneridae</taxon>
        <taxon>Pentapetalae</taxon>
        <taxon>asterids</taxon>
        <taxon>lamiids</taxon>
        <taxon>Lamiales</taxon>
        <taxon>Pedaliaceae</taxon>
        <taxon>Sesamum</taxon>
    </lineage>
</organism>
<evidence type="ECO:0000313" key="3">
    <source>
        <dbReference type="Proteomes" id="UP001293254"/>
    </source>
</evidence>
<evidence type="ECO:0000313" key="2">
    <source>
        <dbReference type="EMBL" id="KAK4435320.1"/>
    </source>
</evidence>
<proteinExistence type="predicted"/>
<gene>
    <name evidence="2" type="ORF">Salat_0695400</name>
</gene>
<keyword evidence="3" id="KW-1185">Reference proteome</keyword>
<dbReference type="EMBL" id="JACGWO010000002">
    <property type="protein sequence ID" value="KAK4435320.1"/>
    <property type="molecule type" value="Genomic_DNA"/>
</dbReference>